<feature type="signal peptide" evidence="1">
    <location>
        <begin position="1"/>
        <end position="23"/>
    </location>
</feature>
<dbReference type="RefSeq" id="WP_187709628.1">
    <property type="nucleotide sequence ID" value="NZ_CP060782.1"/>
</dbReference>
<evidence type="ECO:0000256" key="1">
    <source>
        <dbReference type="SAM" id="SignalP"/>
    </source>
</evidence>
<keyword evidence="1" id="KW-0732">Signal</keyword>
<dbReference type="Pfam" id="PF09972">
    <property type="entry name" value="DUF2207"/>
    <property type="match status" value="1"/>
</dbReference>
<proteinExistence type="predicted"/>
<accession>A0ABX6TA60</accession>
<keyword evidence="4" id="KW-1185">Reference proteome</keyword>
<feature type="chain" id="PRO_5045068825" evidence="1">
    <location>
        <begin position="24"/>
        <end position="243"/>
    </location>
</feature>
<feature type="domain" description="DUF2207" evidence="2">
    <location>
        <begin position="26"/>
        <end position="216"/>
    </location>
</feature>
<reference evidence="3 4" key="1">
    <citation type="submission" date="2020-08" db="EMBL/GenBank/DDBJ databases">
        <title>Genome sequence of Sphingomonas sediminicola KACC 15039T.</title>
        <authorList>
            <person name="Hyun D.-W."/>
            <person name="Bae J.-W."/>
        </authorList>
    </citation>
    <scope>NUCLEOTIDE SEQUENCE [LARGE SCALE GENOMIC DNA]</scope>
    <source>
        <strain evidence="3 4">KACC 15039</strain>
    </source>
</reference>
<evidence type="ECO:0000259" key="2">
    <source>
        <dbReference type="Pfam" id="PF09972"/>
    </source>
</evidence>
<gene>
    <name evidence="3" type="ORF">H9L14_06190</name>
</gene>
<sequence>MMSRFWRALPALLLLLAATPAPAEERIQRFVSDVQIQKDSSLEVTETIDVRAEHNAINRGIYRDFPTRYRGPHGSQVRIGFTFRDATLDGTPVQASTEMVSNGVRIRLGDPDKLVDIGDHRYVIRYKTTRQVGRFKDFDELYWNATGNGWMFPIDVAQARIRLPSAVKFGQRSVYTGAQGSTASNARVIEEKPGDISFQTTGALGPYEGLTVAVAFPKDVVAEPTESDRTKWILADYGPPWSV</sequence>
<dbReference type="InterPro" id="IPR018702">
    <property type="entry name" value="DUF2207"/>
</dbReference>
<organism evidence="3 4">
    <name type="scientific">Sphingomonas sediminicola</name>
    <dbReference type="NCBI Taxonomy" id="386874"/>
    <lineage>
        <taxon>Bacteria</taxon>
        <taxon>Pseudomonadati</taxon>
        <taxon>Pseudomonadota</taxon>
        <taxon>Alphaproteobacteria</taxon>
        <taxon>Sphingomonadales</taxon>
        <taxon>Sphingomonadaceae</taxon>
        <taxon>Sphingomonas</taxon>
    </lineage>
</organism>
<dbReference type="Proteomes" id="UP000516105">
    <property type="component" value="Chromosome"/>
</dbReference>
<protein>
    <submittedName>
        <fullName evidence="3">DUF2207 domain-containing protein</fullName>
    </submittedName>
</protein>
<evidence type="ECO:0000313" key="3">
    <source>
        <dbReference type="EMBL" id="QNP46675.1"/>
    </source>
</evidence>
<evidence type="ECO:0000313" key="4">
    <source>
        <dbReference type="Proteomes" id="UP000516105"/>
    </source>
</evidence>
<dbReference type="EMBL" id="CP060782">
    <property type="protein sequence ID" value="QNP46675.1"/>
    <property type="molecule type" value="Genomic_DNA"/>
</dbReference>
<name>A0ABX6TA60_9SPHN</name>